<sequence length="60" mass="6896">MLRFVNSRFLPQPTMRRGFGILGLPKHEHLIVTTTFNVNFRSIESFGIEMLIGKTATFAR</sequence>
<keyword evidence="2" id="KW-1185">Reference proteome</keyword>
<organism evidence="1 2">
    <name type="scientific">Novipirellula aureliae</name>
    <dbReference type="NCBI Taxonomy" id="2527966"/>
    <lineage>
        <taxon>Bacteria</taxon>
        <taxon>Pseudomonadati</taxon>
        <taxon>Planctomycetota</taxon>
        <taxon>Planctomycetia</taxon>
        <taxon>Pirellulales</taxon>
        <taxon>Pirellulaceae</taxon>
        <taxon>Novipirellula</taxon>
    </lineage>
</organism>
<accession>A0A5C6DZ30</accession>
<comment type="caution">
    <text evidence="1">The sequence shown here is derived from an EMBL/GenBank/DDBJ whole genome shotgun (WGS) entry which is preliminary data.</text>
</comment>
<dbReference type="Proteomes" id="UP000315471">
    <property type="component" value="Unassembled WGS sequence"/>
</dbReference>
<reference evidence="1 2" key="1">
    <citation type="submission" date="2019-02" db="EMBL/GenBank/DDBJ databases">
        <title>Deep-cultivation of Planctomycetes and their phenomic and genomic characterization uncovers novel biology.</title>
        <authorList>
            <person name="Wiegand S."/>
            <person name="Jogler M."/>
            <person name="Boedeker C."/>
            <person name="Pinto D."/>
            <person name="Vollmers J."/>
            <person name="Rivas-Marin E."/>
            <person name="Kohn T."/>
            <person name="Peeters S.H."/>
            <person name="Heuer A."/>
            <person name="Rast P."/>
            <person name="Oberbeckmann S."/>
            <person name="Bunk B."/>
            <person name="Jeske O."/>
            <person name="Meyerdierks A."/>
            <person name="Storesund J.E."/>
            <person name="Kallscheuer N."/>
            <person name="Luecker S."/>
            <person name="Lage O.M."/>
            <person name="Pohl T."/>
            <person name="Merkel B.J."/>
            <person name="Hornburger P."/>
            <person name="Mueller R.-W."/>
            <person name="Bruemmer F."/>
            <person name="Labrenz M."/>
            <person name="Spormann A.M."/>
            <person name="Op Den Camp H."/>
            <person name="Overmann J."/>
            <person name="Amann R."/>
            <person name="Jetten M.S.M."/>
            <person name="Mascher T."/>
            <person name="Medema M.H."/>
            <person name="Devos D.P."/>
            <person name="Kaster A.-K."/>
            <person name="Ovreas L."/>
            <person name="Rohde M."/>
            <person name="Galperin M.Y."/>
            <person name="Jogler C."/>
        </authorList>
    </citation>
    <scope>NUCLEOTIDE SEQUENCE [LARGE SCALE GENOMIC DNA]</scope>
    <source>
        <strain evidence="1 2">Q31b</strain>
    </source>
</reference>
<proteinExistence type="predicted"/>
<name>A0A5C6DZ30_9BACT</name>
<gene>
    <name evidence="1" type="ORF">Q31b_29330</name>
</gene>
<evidence type="ECO:0000313" key="1">
    <source>
        <dbReference type="EMBL" id="TWU41484.1"/>
    </source>
</evidence>
<evidence type="ECO:0000313" key="2">
    <source>
        <dbReference type="Proteomes" id="UP000315471"/>
    </source>
</evidence>
<dbReference type="EMBL" id="SJPY01000004">
    <property type="protein sequence ID" value="TWU41484.1"/>
    <property type="molecule type" value="Genomic_DNA"/>
</dbReference>
<dbReference type="AlphaFoldDB" id="A0A5C6DZ30"/>
<protein>
    <submittedName>
        <fullName evidence="1">Uncharacterized protein</fullName>
    </submittedName>
</protein>